<evidence type="ECO:0000313" key="2">
    <source>
        <dbReference type="Proteomes" id="UP000663491"/>
    </source>
</evidence>
<reference evidence="1" key="1">
    <citation type="submission" date="2020-07" db="EMBL/GenBank/DDBJ databases">
        <title>Complete genome sequence of Burkholderia cenocepacia myophage Mica.</title>
        <authorList>
            <person name="Garcia J.A."/>
            <person name="Yao G.W."/>
            <person name="Guadalupe Vizoso-Pinto M."/>
            <person name="Gonzalez C."/>
            <person name="Liu M.L."/>
            <person name="Gill J."/>
        </authorList>
    </citation>
    <scope>NUCLEOTIDE SEQUENCE</scope>
</reference>
<gene>
    <name evidence="1" type="ORF">CPT_Mica_045</name>
</gene>
<dbReference type="Proteomes" id="UP000663491">
    <property type="component" value="Segment"/>
</dbReference>
<name>A0A873WBL7_9CAUD</name>
<organism evidence="1 2">
    <name type="scientific">Burkholderia phage Mica</name>
    <dbReference type="NCBI Taxonomy" id="2767579"/>
    <lineage>
        <taxon>Viruses</taxon>
        <taxon>Duplodnaviria</taxon>
        <taxon>Heunggongvirae</taxon>
        <taxon>Uroviricota</taxon>
        <taxon>Caudoviricetes</taxon>
        <taxon>Micavirus</taxon>
        <taxon>Micavirus Mica</taxon>
    </lineage>
</organism>
<accession>A0A873WBL7</accession>
<protein>
    <submittedName>
        <fullName evidence="1">Uncharacterized protein</fullName>
    </submittedName>
</protein>
<dbReference type="EMBL" id="MT701586">
    <property type="protein sequence ID" value="QPB08657.1"/>
    <property type="molecule type" value="Genomic_DNA"/>
</dbReference>
<keyword evidence="2" id="KW-1185">Reference proteome</keyword>
<proteinExistence type="predicted"/>
<evidence type="ECO:0000313" key="1">
    <source>
        <dbReference type="EMBL" id="QPB08657.1"/>
    </source>
</evidence>
<sequence>MARFHCRCRHCLARRVLKLHPEKYDRRSYPPCRTCGKKNYRIDRWMTNRDTTAMRCDCGAYHFPHRRGSLYCWHRKDGTDRFPGDPDFWTRDMTQEQHDELVASRERAAA</sequence>